<reference evidence="4 5" key="1">
    <citation type="submission" date="2018-10" db="EMBL/GenBank/DDBJ databases">
        <title>Genomic Encyclopedia of Archaeal and Bacterial Type Strains, Phase II (KMG-II): from individual species to whole genera.</title>
        <authorList>
            <person name="Goeker M."/>
        </authorList>
    </citation>
    <scope>NUCLEOTIDE SEQUENCE [LARGE SCALE GENOMIC DNA]</scope>
    <source>
        <strain evidence="4 5">DSM 14954</strain>
    </source>
</reference>
<feature type="modified residue" description="4-aspartylphosphate" evidence="2">
    <location>
        <position position="54"/>
    </location>
</feature>
<dbReference type="CDD" id="cd17535">
    <property type="entry name" value="REC_NarL-like"/>
    <property type="match status" value="1"/>
</dbReference>
<keyword evidence="5" id="KW-1185">Reference proteome</keyword>
<dbReference type="InterPro" id="IPR039420">
    <property type="entry name" value="WalR-like"/>
</dbReference>
<feature type="domain" description="Response regulatory" evidence="3">
    <location>
        <begin position="3"/>
        <end position="118"/>
    </location>
</feature>
<evidence type="ECO:0000313" key="4">
    <source>
        <dbReference type="EMBL" id="RKQ88039.1"/>
    </source>
</evidence>
<organism evidence="4 5">
    <name type="scientific">Solirubrobacter pauli</name>
    <dbReference type="NCBI Taxonomy" id="166793"/>
    <lineage>
        <taxon>Bacteria</taxon>
        <taxon>Bacillati</taxon>
        <taxon>Actinomycetota</taxon>
        <taxon>Thermoleophilia</taxon>
        <taxon>Solirubrobacterales</taxon>
        <taxon>Solirubrobacteraceae</taxon>
        <taxon>Solirubrobacter</taxon>
    </lineage>
</organism>
<dbReference type="RefSeq" id="WP_121257197.1">
    <property type="nucleotide sequence ID" value="NZ_RBIL01000002.1"/>
</dbReference>
<dbReference type="Gene3D" id="3.40.50.2300">
    <property type="match status" value="1"/>
</dbReference>
<evidence type="ECO:0000313" key="5">
    <source>
        <dbReference type="Proteomes" id="UP000278962"/>
    </source>
</evidence>
<proteinExistence type="predicted"/>
<dbReference type="PROSITE" id="PS50110">
    <property type="entry name" value="RESPONSE_REGULATORY"/>
    <property type="match status" value="1"/>
</dbReference>
<name>A0A660L578_9ACTN</name>
<dbReference type="OrthoDB" id="9797341at2"/>
<dbReference type="GO" id="GO:0003677">
    <property type="term" value="F:DNA binding"/>
    <property type="evidence" value="ECO:0007669"/>
    <property type="project" value="UniProtKB-KW"/>
</dbReference>
<accession>A0A660L578</accession>
<sequence length="187" mass="19865">MIRVLVVDHHPAVRAGLQAFLLTEPGFVYAGDCDGGASLVSALHRAHPDVVLLDAAPRRGGLQLCHRLKQEAPAVKVVIFAAEAIDELLLPARLAGADGLIDKGTGARELFESLRRISRGECLIDRPPATVLRDALARVPADQRVLAGLLLDGTPEADAARALGMTVQNVRHGVHRVLGAWHAAGWA</sequence>
<gene>
    <name evidence="4" type="ORF">C8N24_6076</name>
</gene>
<dbReference type="EMBL" id="RBIL01000002">
    <property type="protein sequence ID" value="RKQ88039.1"/>
    <property type="molecule type" value="Genomic_DNA"/>
</dbReference>
<dbReference type="GO" id="GO:0000160">
    <property type="term" value="P:phosphorelay signal transduction system"/>
    <property type="evidence" value="ECO:0007669"/>
    <property type="project" value="InterPro"/>
</dbReference>
<evidence type="ECO:0000259" key="3">
    <source>
        <dbReference type="PROSITE" id="PS50110"/>
    </source>
</evidence>
<dbReference type="InterPro" id="IPR001789">
    <property type="entry name" value="Sig_transdc_resp-reg_receiver"/>
</dbReference>
<dbReference type="Pfam" id="PF00072">
    <property type="entry name" value="Response_reg"/>
    <property type="match status" value="1"/>
</dbReference>
<dbReference type="InterPro" id="IPR011006">
    <property type="entry name" value="CheY-like_superfamily"/>
</dbReference>
<comment type="caution">
    <text evidence="4">The sequence shown here is derived from an EMBL/GenBank/DDBJ whole genome shotgun (WGS) entry which is preliminary data.</text>
</comment>
<keyword evidence="2" id="KW-0597">Phosphoprotein</keyword>
<dbReference type="AlphaFoldDB" id="A0A660L578"/>
<evidence type="ECO:0000256" key="2">
    <source>
        <dbReference type="PROSITE-ProRule" id="PRU00169"/>
    </source>
</evidence>
<keyword evidence="1 4" id="KW-0238">DNA-binding</keyword>
<protein>
    <submittedName>
        <fullName evidence="4">DNA-binding NarL/FixJ family response regulator</fullName>
    </submittedName>
</protein>
<dbReference type="InterPro" id="IPR058245">
    <property type="entry name" value="NreC/VraR/RcsB-like_REC"/>
</dbReference>
<evidence type="ECO:0000256" key="1">
    <source>
        <dbReference type="ARBA" id="ARBA00023125"/>
    </source>
</evidence>
<dbReference type="PANTHER" id="PTHR43214">
    <property type="entry name" value="TWO-COMPONENT RESPONSE REGULATOR"/>
    <property type="match status" value="1"/>
</dbReference>
<dbReference type="Proteomes" id="UP000278962">
    <property type="component" value="Unassembled WGS sequence"/>
</dbReference>
<dbReference type="SUPFAM" id="SSF52172">
    <property type="entry name" value="CheY-like"/>
    <property type="match status" value="1"/>
</dbReference>
<dbReference type="SMART" id="SM00448">
    <property type="entry name" value="REC"/>
    <property type="match status" value="1"/>
</dbReference>